<evidence type="ECO:0000259" key="10">
    <source>
        <dbReference type="Pfam" id="PF00082"/>
    </source>
</evidence>
<organism evidence="12 13">
    <name type="scientific">Colletotrichum simmondsii</name>
    <dbReference type="NCBI Taxonomy" id="703756"/>
    <lineage>
        <taxon>Eukaryota</taxon>
        <taxon>Fungi</taxon>
        <taxon>Dikarya</taxon>
        <taxon>Ascomycota</taxon>
        <taxon>Pezizomycotina</taxon>
        <taxon>Sordariomycetes</taxon>
        <taxon>Hypocreomycetidae</taxon>
        <taxon>Glomerellales</taxon>
        <taxon>Glomerellaceae</taxon>
        <taxon>Colletotrichum</taxon>
        <taxon>Colletotrichum acutatum species complex</taxon>
    </lineage>
</organism>
<feature type="compositionally biased region" description="Polar residues" evidence="9">
    <location>
        <begin position="1"/>
        <end position="12"/>
    </location>
</feature>
<dbReference type="OrthoDB" id="10256524at2759"/>
<dbReference type="EMBL" id="JFBX01000290">
    <property type="protein sequence ID" value="KXH42826.1"/>
    <property type="molecule type" value="Genomic_DNA"/>
</dbReference>
<dbReference type="Pfam" id="PF00082">
    <property type="entry name" value="Peptidase_S8"/>
    <property type="match status" value="1"/>
</dbReference>
<dbReference type="InterPro" id="IPR022398">
    <property type="entry name" value="Peptidase_S8_His-AS"/>
</dbReference>
<evidence type="ECO:0000256" key="9">
    <source>
        <dbReference type="SAM" id="MobiDB-lite"/>
    </source>
</evidence>
<evidence type="ECO:0000256" key="2">
    <source>
        <dbReference type="ARBA" id="ARBA00022670"/>
    </source>
</evidence>
<feature type="region of interest" description="Disordered" evidence="9">
    <location>
        <begin position="1"/>
        <end position="20"/>
    </location>
</feature>
<evidence type="ECO:0000256" key="5">
    <source>
        <dbReference type="ARBA" id="ARBA00022825"/>
    </source>
</evidence>
<dbReference type="InterPro" id="IPR036852">
    <property type="entry name" value="Peptidase_S8/S53_dom_sf"/>
</dbReference>
<dbReference type="PROSITE" id="PS00136">
    <property type="entry name" value="SUBTILASE_ASP"/>
    <property type="match status" value="1"/>
</dbReference>
<dbReference type="SUPFAM" id="SSF52743">
    <property type="entry name" value="Subtilisin-like"/>
    <property type="match status" value="1"/>
</dbReference>
<dbReference type="Proteomes" id="UP000070328">
    <property type="component" value="Unassembled WGS sequence"/>
</dbReference>
<dbReference type="PANTHER" id="PTHR43806">
    <property type="entry name" value="PEPTIDASE S8"/>
    <property type="match status" value="1"/>
</dbReference>
<evidence type="ECO:0000256" key="6">
    <source>
        <dbReference type="PIRSR" id="PIRSR615500-1"/>
    </source>
</evidence>
<dbReference type="InterPro" id="IPR010435">
    <property type="entry name" value="C5a/SBT2-like_Fn3"/>
</dbReference>
<evidence type="ECO:0000256" key="3">
    <source>
        <dbReference type="ARBA" id="ARBA00022729"/>
    </source>
</evidence>
<feature type="active site" description="Charge relay system" evidence="6 7">
    <location>
        <position position="220"/>
    </location>
</feature>
<keyword evidence="13" id="KW-1185">Reference proteome</keyword>
<dbReference type="GO" id="GO:0004252">
    <property type="term" value="F:serine-type endopeptidase activity"/>
    <property type="evidence" value="ECO:0007669"/>
    <property type="project" value="UniProtKB-UniRule"/>
</dbReference>
<reference evidence="12 13" key="1">
    <citation type="submission" date="2014-02" db="EMBL/GenBank/DDBJ databases">
        <title>The genome sequence of Colletotrichum simmondsii CBS122122.</title>
        <authorList>
            <person name="Baroncelli R."/>
            <person name="Thon M.R."/>
        </authorList>
    </citation>
    <scope>NUCLEOTIDE SEQUENCE [LARGE SCALE GENOMIC DNA]</scope>
    <source>
        <strain evidence="12 13">CBS122122</strain>
    </source>
</reference>
<accession>A0A135T3U0</accession>
<evidence type="ECO:0000313" key="12">
    <source>
        <dbReference type="EMBL" id="KXH42826.1"/>
    </source>
</evidence>
<dbReference type="InterPro" id="IPR034187">
    <property type="entry name" value="Peptidases_S8_5"/>
</dbReference>
<dbReference type="PROSITE" id="PS00138">
    <property type="entry name" value="SUBTILASE_SER"/>
    <property type="match status" value="1"/>
</dbReference>
<proteinExistence type="inferred from homology"/>
<dbReference type="AlphaFoldDB" id="A0A135T3U0"/>
<feature type="domain" description="C5a peptidase/Subtilisin-like protease SBT2-like Fn3-like" evidence="11">
    <location>
        <begin position="625"/>
        <end position="741"/>
    </location>
</feature>
<keyword evidence="2 7" id="KW-0645">Protease</keyword>
<dbReference type="PROSITE" id="PS00137">
    <property type="entry name" value="SUBTILASE_HIS"/>
    <property type="match status" value="1"/>
</dbReference>
<comment type="caution">
    <text evidence="12">The sequence shown here is derived from an EMBL/GenBank/DDBJ whole genome shotgun (WGS) entry which is preliminary data.</text>
</comment>
<comment type="similarity">
    <text evidence="1 7 8">Belongs to the peptidase S8 family.</text>
</comment>
<dbReference type="GO" id="GO:0016020">
    <property type="term" value="C:membrane"/>
    <property type="evidence" value="ECO:0007669"/>
    <property type="project" value="InterPro"/>
</dbReference>
<feature type="active site" description="Charge relay system" evidence="6 7">
    <location>
        <position position="171"/>
    </location>
</feature>
<name>A0A135T3U0_9PEZI</name>
<dbReference type="PANTHER" id="PTHR43806:SF66">
    <property type="entry name" value="SERIN ENDOPEPTIDASE"/>
    <property type="match status" value="1"/>
</dbReference>
<dbReference type="InterPro" id="IPR023828">
    <property type="entry name" value="Peptidase_S8_Ser-AS"/>
</dbReference>
<dbReference type="CDD" id="cd07489">
    <property type="entry name" value="Peptidases_S8_5"/>
    <property type="match status" value="1"/>
</dbReference>
<dbReference type="PROSITE" id="PS51892">
    <property type="entry name" value="SUBTILASE"/>
    <property type="match status" value="1"/>
</dbReference>
<dbReference type="InterPro" id="IPR015500">
    <property type="entry name" value="Peptidase_S8_subtilisin-rel"/>
</dbReference>
<keyword evidence="4 7" id="KW-0378">Hydrolase</keyword>
<dbReference type="InterPro" id="IPR023827">
    <property type="entry name" value="Peptidase_S8_Asp-AS"/>
</dbReference>
<gene>
    <name evidence="12" type="ORF">CSIM01_05934</name>
</gene>
<evidence type="ECO:0000256" key="7">
    <source>
        <dbReference type="PROSITE-ProRule" id="PRU01240"/>
    </source>
</evidence>
<dbReference type="InterPro" id="IPR050131">
    <property type="entry name" value="Peptidase_S8_subtilisin-like"/>
</dbReference>
<feature type="active site" description="Charge relay system" evidence="6 7">
    <location>
        <position position="546"/>
    </location>
</feature>
<protein>
    <submittedName>
        <fullName evidence="12">Peptidase</fullName>
    </submittedName>
</protein>
<evidence type="ECO:0000256" key="8">
    <source>
        <dbReference type="RuleBase" id="RU003355"/>
    </source>
</evidence>
<evidence type="ECO:0000259" key="11">
    <source>
        <dbReference type="Pfam" id="PF06280"/>
    </source>
</evidence>
<dbReference type="GO" id="GO:0006508">
    <property type="term" value="P:proteolysis"/>
    <property type="evidence" value="ECO:0007669"/>
    <property type="project" value="UniProtKB-KW"/>
</dbReference>
<dbReference type="Gene3D" id="3.40.50.200">
    <property type="entry name" value="Peptidase S8/S53 domain"/>
    <property type="match status" value="2"/>
</dbReference>
<evidence type="ECO:0000313" key="13">
    <source>
        <dbReference type="Proteomes" id="UP000070328"/>
    </source>
</evidence>
<feature type="domain" description="Peptidase S8/S53" evidence="10">
    <location>
        <begin position="162"/>
        <end position="565"/>
    </location>
</feature>
<keyword evidence="5 7" id="KW-0720">Serine protease</keyword>
<evidence type="ECO:0000256" key="1">
    <source>
        <dbReference type="ARBA" id="ARBA00011073"/>
    </source>
</evidence>
<keyword evidence="3" id="KW-0732">Signal</keyword>
<dbReference type="Pfam" id="PF06280">
    <property type="entry name" value="fn3_5"/>
    <property type="match status" value="1"/>
</dbReference>
<sequence length="904" mass="97374">MQSLHSKVSGENNVFLPRSNIPPDGMTFPIERYIGGQDNTIHTAKLSIPETGNLDLQKMGPSLDLQDTEGFFESLQLTNNTAKPALNFTSDIFHGASFDLLNHTAISLQQIESLPEVEKLWPVSVVSAVKPNASDIMSEPLPKWDPHTLTNVDKVHRLGHRGQDVVVAIVDTGIDYLHPNLGGGFGAGFKVEGGYDLVGDDYEIGSEYVPDSDPMDCAGHGTHVAGIVASSHEGLPGVAPDARLRIYKVFGCGGSSMEDVIAQGFIQAYEEGADIISASLGSNAGFPENILAVVASNIQAKGVFVTVAAGNSGEMGPFYTSSAANGFGVTAVGSVEHTQTAAFTVVARSSNNETREILYVSSDTAQWTLNGTTPAHFLNQNYTGLDSCDIWEFPGVSSDSVLILPRSTCICECWQVLDSNLFGTSVKWVFYYNFEDAAWEIPNRSVYNPEEQPLGFGLISQEDGKWLVKQNERGHKVDFEFVANGGRAVGIPGANSESIAGAIDYFSSWGLTVDGRLKPEISAPGGSILSTYLTSEGGWAVLSGTSMATPYIAGVAALYFSANGGRSSIADNAGDSAHHLITSSGKPVAHHDGSGSLAPIPMQGAGIVDAFKVITYETSIAPAVINLNDTDHFQGTHEIKIENRGNKTVTYNIIHEAGSTISTKPASDPVVAFPPVPYSSNEGELATVKFSATALDVAPGTTGVLTVTFIEPAGIDAKLFPIYGGYINIIGSNDESLRVTYAGIKGSVYGSNIWADEWIDPVIQTPDFALIQENDTFKMTIEDTFTIDFDILWPTREFSFDLVEPSWEPTDWSYPFVPGQNKYIGSLQHYNLISDAYFDAPVQQYPRLPSSTWWPSGNFSHGGAIESGEYKILSRALRTYGDYHNVSDWQIRVSPKIIVDKNKA</sequence>
<dbReference type="PRINTS" id="PR00723">
    <property type="entry name" value="SUBTILISIN"/>
</dbReference>
<evidence type="ECO:0000256" key="4">
    <source>
        <dbReference type="ARBA" id="ARBA00022801"/>
    </source>
</evidence>
<dbReference type="InterPro" id="IPR000209">
    <property type="entry name" value="Peptidase_S8/S53_dom"/>
</dbReference>